<dbReference type="AlphaFoldDB" id="A0A6G9ZAB6"/>
<dbReference type="RefSeq" id="WP_167489845.1">
    <property type="nucleotide sequence ID" value="NZ_CP046173.1"/>
</dbReference>
<reference evidence="2 3" key="1">
    <citation type="journal article" date="2019" name="ACS Chem. Biol.">
        <title>Identification and Mobilization of a Cryptic Antibiotic Biosynthesis Gene Locus from a Human-Pathogenic Nocardia Isolate.</title>
        <authorList>
            <person name="Herisse M."/>
            <person name="Ishida K."/>
            <person name="Porter J.L."/>
            <person name="Howden B."/>
            <person name="Hertweck C."/>
            <person name="Stinear T.P."/>
            <person name="Pidot S.J."/>
        </authorList>
    </citation>
    <scope>NUCLEOTIDE SEQUENCE [LARGE SCALE GENOMIC DNA]</scope>
    <source>
        <strain evidence="2 3">AUSMDU00012715</strain>
    </source>
</reference>
<accession>A0A6G9ZAB6</accession>
<dbReference type="EMBL" id="CP046173">
    <property type="protein sequence ID" value="QIS22422.1"/>
    <property type="molecule type" value="Genomic_DNA"/>
</dbReference>
<keyword evidence="1" id="KW-0175">Coiled coil</keyword>
<dbReference type="Gene3D" id="1.10.287.1490">
    <property type="match status" value="1"/>
</dbReference>
<sequence>MGVLDEWHTDLIGNRDAAQGLELEAAAARQEQAQAQAALRQARSNPDLNLAHQTFSDAAQLQAAQSRLNTAVTQVNTASAAVTGAQNKIDSIIKRAHDLEHEHDTAAKKVAAELDSAAKDFAPSPPSKHWWDKISDAVKAVGDWISKHKKLLHNILSTVAAIGGLVALFTPPPFDVIGMVVGIAASAGNVGLDLNDPKVRNDIGDFAKGIGHRDFLHGDFHTKDFKSLMTVGSDSLGLAPGYSAIKGVGSMGKLAEEAAAAEKVAPTLTDALSDAAHSPGLATKGINKVLTRYDVPDSVLGVGAHAKPDMALMNRLDTIEMAWRGKSAAMAGYHDIKDWLTS</sequence>
<dbReference type="Proteomes" id="UP000500953">
    <property type="component" value="Chromosome"/>
</dbReference>
<evidence type="ECO:0000313" key="3">
    <source>
        <dbReference type="Proteomes" id="UP000500953"/>
    </source>
</evidence>
<protein>
    <submittedName>
        <fullName evidence="2">Uncharacterized protein</fullName>
    </submittedName>
</protein>
<name>A0A6G9ZAB6_9NOCA</name>
<organism evidence="2 3">
    <name type="scientific">Nocardia terpenica</name>
    <dbReference type="NCBI Taxonomy" id="455432"/>
    <lineage>
        <taxon>Bacteria</taxon>
        <taxon>Bacillati</taxon>
        <taxon>Actinomycetota</taxon>
        <taxon>Actinomycetes</taxon>
        <taxon>Mycobacteriales</taxon>
        <taxon>Nocardiaceae</taxon>
        <taxon>Nocardia</taxon>
    </lineage>
</organism>
<proteinExistence type="predicted"/>
<gene>
    <name evidence="2" type="ORF">F6W96_32905</name>
</gene>
<feature type="coiled-coil region" evidence="1">
    <location>
        <begin position="18"/>
        <end position="45"/>
    </location>
</feature>
<evidence type="ECO:0000313" key="2">
    <source>
        <dbReference type="EMBL" id="QIS22422.1"/>
    </source>
</evidence>
<evidence type="ECO:0000256" key="1">
    <source>
        <dbReference type="SAM" id="Coils"/>
    </source>
</evidence>